<evidence type="ECO:0000313" key="2">
    <source>
        <dbReference type="EMBL" id="ROO31815.1"/>
    </source>
</evidence>
<evidence type="ECO:0008006" key="4">
    <source>
        <dbReference type="Google" id="ProtNLM"/>
    </source>
</evidence>
<accession>A0A423Q0N9</accession>
<reference evidence="2 3" key="1">
    <citation type="submission" date="2013-10" db="EMBL/GenBank/DDBJ databases">
        <title>Salinisphaera japonica YTM-1 Genome Sequencing.</title>
        <authorList>
            <person name="Lai Q."/>
            <person name="Li C."/>
            <person name="Shao Z."/>
        </authorList>
    </citation>
    <scope>NUCLEOTIDE SEQUENCE [LARGE SCALE GENOMIC DNA]</scope>
    <source>
        <strain evidence="2 3">YTM-1</strain>
    </source>
</reference>
<dbReference type="Proteomes" id="UP000285310">
    <property type="component" value="Unassembled WGS sequence"/>
</dbReference>
<keyword evidence="1" id="KW-0732">Signal</keyword>
<gene>
    <name evidence="2" type="ORF">SAJA_02495</name>
</gene>
<evidence type="ECO:0000256" key="1">
    <source>
        <dbReference type="SAM" id="SignalP"/>
    </source>
</evidence>
<sequence length="146" mass="15850">MKNILIRAIAMWSLLAFASAFTGIAFAAPIQAALYHNPGCMCCEKYADYLNENGFDVEVLDTNDMAGINRQHGVPAKLSSCHTMMVGNYVVVGHVPAQVINKLLDEQPDIRGISLPGMPMGSPGMGGEKQEPFVIHTLSDDVYTTY</sequence>
<dbReference type="RefSeq" id="WP_006911936.1">
    <property type="nucleotide sequence ID" value="NZ_AYKG01000004.1"/>
</dbReference>
<feature type="signal peptide" evidence="1">
    <location>
        <begin position="1"/>
        <end position="27"/>
    </location>
</feature>
<dbReference type="InterPro" id="IPR007332">
    <property type="entry name" value="DUF411"/>
</dbReference>
<evidence type="ECO:0000313" key="3">
    <source>
        <dbReference type="Proteomes" id="UP000285310"/>
    </source>
</evidence>
<comment type="caution">
    <text evidence="2">The sequence shown here is derived from an EMBL/GenBank/DDBJ whole genome shotgun (WGS) entry which is preliminary data.</text>
</comment>
<protein>
    <recommendedName>
        <fullName evidence="4">CopG family transcriptional regulator</fullName>
    </recommendedName>
</protein>
<dbReference type="AlphaFoldDB" id="A0A423Q0N9"/>
<dbReference type="InParanoid" id="A0A423Q0N9"/>
<organism evidence="2 3">
    <name type="scientific">Salinisphaera japonica YTM-1</name>
    <dbReference type="NCBI Taxonomy" id="1209778"/>
    <lineage>
        <taxon>Bacteria</taxon>
        <taxon>Pseudomonadati</taxon>
        <taxon>Pseudomonadota</taxon>
        <taxon>Gammaproteobacteria</taxon>
        <taxon>Salinisphaerales</taxon>
        <taxon>Salinisphaeraceae</taxon>
        <taxon>Salinisphaera</taxon>
    </lineage>
</organism>
<dbReference type="OrthoDB" id="14727at2"/>
<proteinExistence type="predicted"/>
<dbReference type="Pfam" id="PF04214">
    <property type="entry name" value="DUF411"/>
    <property type="match status" value="1"/>
</dbReference>
<keyword evidence="3" id="KW-1185">Reference proteome</keyword>
<feature type="chain" id="PRO_5019535497" description="CopG family transcriptional regulator" evidence="1">
    <location>
        <begin position="28"/>
        <end position="146"/>
    </location>
</feature>
<dbReference type="EMBL" id="AYKG01000004">
    <property type="protein sequence ID" value="ROO31815.1"/>
    <property type="molecule type" value="Genomic_DNA"/>
</dbReference>
<name>A0A423Q0N9_9GAMM</name>